<comment type="caution">
    <text evidence="4">The sequence shown here is derived from an EMBL/GenBank/DDBJ whole genome shotgun (WGS) entry which is preliminary data.</text>
</comment>
<accession>A0ABW2ZA47</accession>
<evidence type="ECO:0000313" key="4">
    <source>
        <dbReference type="EMBL" id="MFD0763681.1"/>
    </source>
</evidence>
<evidence type="ECO:0000256" key="2">
    <source>
        <dbReference type="SAM" id="Phobius"/>
    </source>
</evidence>
<proteinExistence type="predicted"/>
<reference evidence="5" key="1">
    <citation type="journal article" date="2019" name="Int. J. Syst. Evol. Microbiol.">
        <title>The Global Catalogue of Microorganisms (GCM) 10K type strain sequencing project: providing services to taxonomists for standard genome sequencing and annotation.</title>
        <authorList>
            <consortium name="The Broad Institute Genomics Platform"/>
            <consortium name="The Broad Institute Genome Sequencing Center for Infectious Disease"/>
            <person name="Wu L."/>
            <person name="Ma J."/>
        </authorList>
    </citation>
    <scope>NUCLEOTIDE SEQUENCE [LARGE SCALE GENOMIC DNA]</scope>
    <source>
        <strain evidence="5">CCUG 60742</strain>
    </source>
</reference>
<sequence length="448" mass="48217">MKEENQDSIDKLFSQGLSEPGDNAQYREEDWDAMEAMLDGKQRRGLVFNLLVLAGTIAAMFVLIIGWLYLNPAPKPDKNTQQAVKKEQPMQKDSGKYGPPVQQLADLKSNTLSANDSSAMSANELSRKSKSFFTLSAVPGGRNTTGNGFNQVAPHLISGTKQDAAVNHNALAGADSVTTYKNIPALVNNKAALDTLITGKAVVLAANNTLKDSAVAQKRPPLISVVDDIKPDKKQVRAGGGRSGPAAYAFRPTFSLSFIASPDINSTKGFADNKVGTNAGVLLTMGVSRKWSITTGAIYADKPYMTDFANYATAYKFTTNPVSVTASCTVLDIPINLGYQLYNNGRNKLSLGTGLSSYFMLREDYTYNYAGPYPGGPTSYNIRNQNKHILGVLNLNATYQREISSKFGVGVQPYFKVPLTGIGYGQVNLKSAGVAVGVTWHINTGIKP</sequence>
<keyword evidence="2" id="KW-1133">Transmembrane helix</keyword>
<dbReference type="RefSeq" id="WP_377137992.1">
    <property type="nucleotide sequence ID" value="NZ_JBHTIA010000003.1"/>
</dbReference>
<feature type="compositionally biased region" description="Basic and acidic residues" evidence="1">
    <location>
        <begin position="1"/>
        <end position="10"/>
    </location>
</feature>
<keyword evidence="5" id="KW-1185">Reference proteome</keyword>
<dbReference type="Proteomes" id="UP001597073">
    <property type="component" value="Unassembled WGS sequence"/>
</dbReference>
<dbReference type="EMBL" id="JBHTIA010000003">
    <property type="protein sequence ID" value="MFD0763681.1"/>
    <property type="molecule type" value="Genomic_DNA"/>
</dbReference>
<feature type="compositionally biased region" description="Basic and acidic residues" evidence="1">
    <location>
        <begin position="84"/>
        <end position="95"/>
    </location>
</feature>
<organism evidence="4 5">
    <name type="scientific">Mucilaginibacter lutimaris</name>
    <dbReference type="NCBI Taxonomy" id="931629"/>
    <lineage>
        <taxon>Bacteria</taxon>
        <taxon>Pseudomonadati</taxon>
        <taxon>Bacteroidota</taxon>
        <taxon>Sphingobacteriia</taxon>
        <taxon>Sphingobacteriales</taxon>
        <taxon>Sphingobacteriaceae</taxon>
        <taxon>Mucilaginibacter</taxon>
    </lineage>
</organism>
<feature type="region of interest" description="Disordered" evidence="1">
    <location>
        <begin position="1"/>
        <end position="24"/>
    </location>
</feature>
<evidence type="ECO:0000256" key="1">
    <source>
        <dbReference type="SAM" id="MobiDB-lite"/>
    </source>
</evidence>
<feature type="transmembrane region" description="Helical" evidence="2">
    <location>
        <begin position="46"/>
        <end position="70"/>
    </location>
</feature>
<evidence type="ECO:0000313" key="5">
    <source>
        <dbReference type="Proteomes" id="UP001597073"/>
    </source>
</evidence>
<feature type="domain" description="Outer membrane protein beta-barrel" evidence="3">
    <location>
        <begin position="245"/>
        <end position="416"/>
    </location>
</feature>
<evidence type="ECO:0000259" key="3">
    <source>
        <dbReference type="Pfam" id="PF13568"/>
    </source>
</evidence>
<feature type="region of interest" description="Disordered" evidence="1">
    <location>
        <begin position="77"/>
        <end position="102"/>
    </location>
</feature>
<dbReference type="InterPro" id="IPR025665">
    <property type="entry name" value="Beta-barrel_OMP_2"/>
</dbReference>
<gene>
    <name evidence="4" type="ORF">ACFQZI_02365</name>
</gene>
<keyword evidence="2" id="KW-0472">Membrane</keyword>
<protein>
    <submittedName>
        <fullName evidence="4">Outer membrane beta-barrel protein</fullName>
    </submittedName>
</protein>
<dbReference type="Pfam" id="PF13568">
    <property type="entry name" value="OMP_b-brl_2"/>
    <property type="match status" value="1"/>
</dbReference>
<keyword evidence="2" id="KW-0812">Transmembrane</keyword>
<name>A0ABW2ZA47_9SPHI</name>